<gene>
    <name evidence="2" type="ORF">ACFQH9_28770</name>
</gene>
<dbReference type="PANTHER" id="PTHR43194">
    <property type="entry name" value="HYDROLASE ALPHA/BETA FOLD FAMILY"/>
    <property type="match status" value="1"/>
</dbReference>
<reference evidence="3" key="1">
    <citation type="journal article" date="2019" name="Int. J. Syst. Evol. Microbiol.">
        <title>The Global Catalogue of Microorganisms (GCM) 10K type strain sequencing project: providing services to taxonomists for standard genome sequencing and annotation.</title>
        <authorList>
            <consortium name="The Broad Institute Genomics Platform"/>
            <consortium name="The Broad Institute Genome Sequencing Center for Infectious Disease"/>
            <person name="Wu L."/>
            <person name="Ma J."/>
        </authorList>
    </citation>
    <scope>NUCLEOTIDE SEQUENCE [LARGE SCALE GENOMIC DNA]</scope>
    <source>
        <strain evidence="3">CGMCC 4.7397</strain>
    </source>
</reference>
<dbReference type="Pfam" id="PF00561">
    <property type="entry name" value="Abhydrolase_1"/>
    <property type="match status" value="1"/>
</dbReference>
<evidence type="ECO:0000313" key="3">
    <source>
        <dbReference type="Proteomes" id="UP001596119"/>
    </source>
</evidence>
<keyword evidence="2" id="KW-0378">Hydrolase</keyword>
<dbReference type="SUPFAM" id="SSF53474">
    <property type="entry name" value="alpha/beta-Hydrolases"/>
    <property type="match status" value="1"/>
</dbReference>
<dbReference type="InterPro" id="IPR050228">
    <property type="entry name" value="Carboxylesterase_BioH"/>
</dbReference>
<evidence type="ECO:0000313" key="2">
    <source>
        <dbReference type="EMBL" id="MFC5952265.1"/>
    </source>
</evidence>
<dbReference type="PANTHER" id="PTHR43194:SF2">
    <property type="entry name" value="PEROXISOMAL MEMBRANE PROTEIN LPX1"/>
    <property type="match status" value="1"/>
</dbReference>
<evidence type="ECO:0000259" key="1">
    <source>
        <dbReference type="Pfam" id="PF00561"/>
    </source>
</evidence>
<dbReference type="Gene3D" id="3.40.50.1820">
    <property type="entry name" value="alpha/beta hydrolase"/>
    <property type="match status" value="1"/>
</dbReference>
<organism evidence="2 3">
    <name type="scientific">Pseudonocardia lutea</name>
    <dbReference type="NCBI Taxonomy" id="2172015"/>
    <lineage>
        <taxon>Bacteria</taxon>
        <taxon>Bacillati</taxon>
        <taxon>Actinomycetota</taxon>
        <taxon>Actinomycetes</taxon>
        <taxon>Pseudonocardiales</taxon>
        <taxon>Pseudonocardiaceae</taxon>
        <taxon>Pseudonocardia</taxon>
    </lineage>
</organism>
<dbReference type="InterPro" id="IPR000639">
    <property type="entry name" value="Epox_hydrolase-like"/>
</dbReference>
<dbReference type="GO" id="GO:0016787">
    <property type="term" value="F:hydrolase activity"/>
    <property type="evidence" value="ECO:0007669"/>
    <property type="project" value="UniProtKB-KW"/>
</dbReference>
<accession>A0ABW1IG48</accession>
<keyword evidence="3" id="KW-1185">Reference proteome</keyword>
<dbReference type="InterPro" id="IPR029058">
    <property type="entry name" value="AB_hydrolase_fold"/>
</dbReference>
<comment type="caution">
    <text evidence="2">The sequence shown here is derived from an EMBL/GenBank/DDBJ whole genome shotgun (WGS) entry which is preliminary data.</text>
</comment>
<dbReference type="PRINTS" id="PR00111">
    <property type="entry name" value="ABHYDROLASE"/>
</dbReference>
<dbReference type="InterPro" id="IPR000073">
    <property type="entry name" value="AB_hydrolase_1"/>
</dbReference>
<sequence>MSEANDPGSAGRVAAGERVVFDGAAGKLVGDRWAPAAERRGPALLLHGGGQTRHSWFRTAAALAAAGWDAVALDARGHGDSDWAPDGDYGTDALNADLLAVVEQIGEPALLVGASMGGMTALVAEGEHGGLARALVLVDIVPRVEPDGVARIMAFMGANPDGFASLEEVAEAVRAYNPHRRRPPNPEGLRKNVRLREDGRWYWHWDPAFLRVGDEPRRSTTHERAAAAAARVAVPTLLVRGAQSDIVSEDGVQELLQLIPGSVHVDVSATGHMVAGDDNDVFTRTVLDFLDDKRV</sequence>
<protein>
    <submittedName>
        <fullName evidence="2">Alpha/beta fold hydrolase</fullName>
    </submittedName>
</protein>
<dbReference type="RefSeq" id="WP_379571002.1">
    <property type="nucleotide sequence ID" value="NZ_JBHSQK010000098.1"/>
</dbReference>
<dbReference type="EMBL" id="JBHSQK010000098">
    <property type="protein sequence ID" value="MFC5952265.1"/>
    <property type="molecule type" value="Genomic_DNA"/>
</dbReference>
<dbReference type="Proteomes" id="UP001596119">
    <property type="component" value="Unassembled WGS sequence"/>
</dbReference>
<name>A0ABW1IG48_9PSEU</name>
<proteinExistence type="predicted"/>
<feature type="domain" description="AB hydrolase-1" evidence="1">
    <location>
        <begin position="44"/>
        <end position="274"/>
    </location>
</feature>
<dbReference type="PRINTS" id="PR00412">
    <property type="entry name" value="EPOXHYDRLASE"/>
</dbReference>